<keyword evidence="3" id="KW-0808">Transferase</keyword>
<accession>A0A6L6LQC2</accession>
<dbReference type="RefSeq" id="WP_155202719.1">
    <property type="nucleotide sequence ID" value="NZ_WMZN01000027.1"/>
</dbReference>
<organism evidence="3 4">
    <name type="scientific">Ruthenibacterium lactatiformans</name>
    <dbReference type="NCBI Taxonomy" id="1550024"/>
    <lineage>
        <taxon>Bacteria</taxon>
        <taxon>Bacillati</taxon>
        <taxon>Bacillota</taxon>
        <taxon>Clostridia</taxon>
        <taxon>Eubacteriales</taxon>
        <taxon>Oscillospiraceae</taxon>
        <taxon>Ruthenibacterium</taxon>
    </lineage>
</organism>
<dbReference type="AlphaFoldDB" id="A0A6L6LQC2"/>
<feature type="coiled-coil region" evidence="1">
    <location>
        <begin position="460"/>
        <end position="508"/>
    </location>
</feature>
<evidence type="ECO:0000259" key="2">
    <source>
        <dbReference type="Pfam" id="PF00535"/>
    </source>
</evidence>
<proteinExistence type="predicted"/>
<evidence type="ECO:0000313" key="3">
    <source>
        <dbReference type="EMBL" id="MTS26906.1"/>
    </source>
</evidence>
<name>A0A6L6LQC2_9FIRM</name>
<dbReference type="InterPro" id="IPR029044">
    <property type="entry name" value="Nucleotide-diphossugar_trans"/>
</dbReference>
<dbReference type="Proteomes" id="UP000472755">
    <property type="component" value="Unassembled WGS sequence"/>
</dbReference>
<dbReference type="InterPro" id="IPR001173">
    <property type="entry name" value="Glyco_trans_2-like"/>
</dbReference>
<dbReference type="GO" id="GO:0016758">
    <property type="term" value="F:hexosyltransferase activity"/>
    <property type="evidence" value="ECO:0007669"/>
    <property type="project" value="UniProtKB-ARBA"/>
</dbReference>
<evidence type="ECO:0000313" key="4">
    <source>
        <dbReference type="Proteomes" id="UP000472755"/>
    </source>
</evidence>
<dbReference type="SUPFAM" id="SSF53448">
    <property type="entry name" value="Nucleotide-diphospho-sugar transferases"/>
    <property type="match status" value="1"/>
</dbReference>
<keyword evidence="1" id="KW-0175">Coiled coil</keyword>
<sequence length="563" mass="65309">MPKVTVLLFSYNHEKFIRACMDSVLAQTFRDFELIVIDDCSNDATWEIVQTYDDPRIQCIRTPRNTAAEWMYDGIDRFGTGEYIAVQNSDDLWLPGKLQTQVEYLDSHPECGAVFTGAQVIGETGEPYEKENRFYSSVFRTENKDRTQWLHEFFYEGNSLCASSVMMRRSLFGQADLKQHGIFSVPDFLQWVRVCSETQIHILPEKLSCYRVRDAEKNISADTPQGHIRFAFENFILLQEFLKLSDEDFQAVFPSSAQYVRGDVFDKKYAYARILLDESSRPEFNLLGLLELYKLLNSDESRKRLETVYGFTHADFIRLTGKRDVFRIIGDDRYQHCTLFYDCGSGLCDENTCVQDSYVLQDGTFGVRFALPEHTQITALRFEPDEGHFRRYSDLKVLVDGEEFPAVPLYAFEQTEGGIAFYTTDPQFEIALPQRQEVRMVEISGQTSRLLPFEVEEKAIWKAAQENRALEQNCRELNGKISELNEKTNNLERDLDEAFANLAAARREQAQEHQAYVALQDQLAQRDARLQTYAEDFHTRSEYLQHHRLKAAVRALLGRLWNQ</sequence>
<dbReference type="PANTHER" id="PTHR22916">
    <property type="entry name" value="GLYCOSYLTRANSFERASE"/>
    <property type="match status" value="1"/>
</dbReference>
<reference evidence="3 4" key="1">
    <citation type="journal article" date="2019" name="Nat. Med.">
        <title>A library of human gut bacterial isolates paired with longitudinal multiomics data enables mechanistic microbiome research.</title>
        <authorList>
            <person name="Poyet M."/>
            <person name="Groussin M."/>
            <person name="Gibbons S.M."/>
            <person name="Avila-Pacheco J."/>
            <person name="Jiang X."/>
            <person name="Kearney S.M."/>
            <person name="Perrotta A.R."/>
            <person name="Berdy B."/>
            <person name="Zhao S."/>
            <person name="Lieberman T.D."/>
            <person name="Swanson P.K."/>
            <person name="Smith M."/>
            <person name="Roesemann S."/>
            <person name="Alexander J.E."/>
            <person name="Rich S.A."/>
            <person name="Livny J."/>
            <person name="Vlamakis H."/>
            <person name="Clish C."/>
            <person name="Bullock K."/>
            <person name="Deik A."/>
            <person name="Scott J."/>
            <person name="Pierce K.A."/>
            <person name="Xavier R.J."/>
            <person name="Alm E.J."/>
        </authorList>
    </citation>
    <scope>NUCLEOTIDE SEQUENCE [LARGE SCALE GENOMIC DNA]</scope>
    <source>
        <strain evidence="3 4">BIOML-A4</strain>
    </source>
</reference>
<gene>
    <name evidence="3" type="ORF">GMD59_06345</name>
</gene>
<dbReference type="Pfam" id="PF00535">
    <property type="entry name" value="Glycos_transf_2"/>
    <property type="match status" value="1"/>
</dbReference>
<comment type="caution">
    <text evidence="3">The sequence shown here is derived from an EMBL/GenBank/DDBJ whole genome shotgun (WGS) entry which is preliminary data.</text>
</comment>
<dbReference type="Gene3D" id="3.90.550.10">
    <property type="entry name" value="Spore Coat Polysaccharide Biosynthesis Protein SpsA, Chain A"/>
    <property type="match status" value="1"/>
</dbReference>
<dbReference type="EMBL" id="WMZU01000007">
    <property type="protein sequence ID" value="MTS26906.1"/>
    <property type="molecule type" value="Genomic_DNA"/>
</dbReference>
<protein>
    <submittedName>
        <fullName evidence="3">Glycosyltransferase</fullName>
    </submittedName>
</protein>
<feature type="domain" description="Glycosyltransferase 2-like" evidence="2">
    <location>
        <begin position="6"/>
        <end position="161"/>
    </location>
</feature>
<dbReference type="PANTHER" id="PTHR22916:SF3">
    <property type="entry name" value="UDP-GLCNAC:BETAGAL BETA-1,3-N-ACETYLGLUCOSAMINYLTRANSFERASE-LIKE PROTEIN 1"/>
    <property type="match status" value="1"/>
</dbReference>
<evidence type="ECO:0000256" key="1">
    <source>
        <dbReference type="SAM" id="Coils"/>
    </source>
</evidence>